<dbReference type="EMBL" id="JBHSSK010000010">
    <property type="protein sequence ID" value="MFC6206661.1"/>
    <property type="molecule type" value="Genomic_DNA"/>
</dbReference>
<dbReference type="RefSeq" id="WP_125694120.1">
    <property type="nucleotide sequence ID" value="NZ_JBHSSK010000010.1"/>
</dbReference>
<feature type="transmembrane region" description="Helical" evidence="1">
    <location>
        <begin position="233"/>
        <end position="254"/>
    </location>
</feature>
<accession>A0ABW1SQC6</accession>
<evidence type="ECO:0008006" key="4">
    <source>
        <dbReference type="Google" id="ProtNLM"/>
    </source>
</evidence>
<gene>
    <name evidence="2" type="ORF">ACFP1G_04095</name>
</gene>
<feature type="transmembrane region" description="Helical" evidence="1">
    <location>
        <begin position="193"/>
        <end position="213"/>
    </location>
</feature>
<sequence>MGVVWQRLNKRPLILAFSISLVLAMSQLYPTLRLVGGQSNYFDSAYTRWLAVDNFQSISQVYYLVLPLLAALPMGSVLNQDRVTGFLTQLRMKVPTTVLFRGYFGWSFLLGGLVTALPLLVNLWGHLLVLPSYQPDNLLHSNILAISFNTLSVGMYYSQPLLHAALAIGRTFVWGGLLSLFVTGVGLHTRQRFMGIGLVVLMQLGLILVQPLGVTPQSLAPADFFRETANANVSWAAALGVTAVFSGVTLYLVIRGWRRLVRA</sequence>
<organism evidence="2 3">
    <name type="scientific">Levilactobacillus tongjiangensis</name>
    <dbReference type="NCBI Taxonomy" id="2486023"/>
    <lineage>
        <taxon>Bacteria</taxon>
        <taxon>Bacillati</taxon>
        <taxon>Bacillota</taxon>
        <taxon>Bacilli</taxon>
        <taxon>Lactobacillales</taxon>
        <taxon>Lactobacillaceae</taxon>
        <taxon>Levilactobacillus</taxon>
    </lineage>
</organism>
<feature type="transmembrane region" description="Helical" evidence="1">
    <location>
        <begin position="61"/>
        <end position="78"/>
    </location>
</feature>
<reference evidence="3" key="1">
    <citation type="journal article" date="2019" name="Int. J. Syst. Evol. Microbiol.">
        <title>The Global Catalogue of Microorganisms (GCM) 10K type strain sequencing project: providing services to taxonomists for standard genome sequencing and annotation.</title>
        <authorList>
            <consortium name="The Broad Institute Genomics Platform"/>
            <consortium name="The Broad Institute Genome Sequencing Center for Infectious Disease"/>
            <person name="Wu L."/>
            <person name="Ma J."/>
        </authorList>
    </citation>
    <scope>NUCLEOTIDE SEQUENCE [LARGE SCALE GENOMIC DNA]</scope>
    <source>
        <strain evidence="3">CCM 8905</strain>
    </source>
</reference>
<keyword evidence="3" id="KW-1185">Reference proteome</keyword>
<keyword evidence="1" id="KW-1133">Transmembrane helix</keyword>
<name>A0ABW1SQC6_9LACO</name>
<protein>
    <recommendedName>
        <fullName evidence="4">Amino acid transporter</fullName>
    </recommendedName>
</protein>
<proteinExistence type="predicted"/>
<keyword evidence="1" id="KW-0812">Transmembrane</keyword>
<feature type="transmembrane region" description="Helical" evidence="1">
    <location>
        <begin position="161"/>
        <end position="181"/>
    </location>
</feature>
<dbReference type="Proteomes" id="UP001596254">
    <property type="component" value="Unassembled WGS sequence"/>
</dbReference>
<evidence type="ECO:0000313" key="3">
    <source>
        <dbReference type="Proteomes" id="UP001596254"/>
    </source>
</evidence>
<evidence type="ECO:0000256" key="1">
    <source>
        <dbReference type="SAM" id="Phobius"/>
    </source>
</evidence>
<keyword evidence="1" id="KW-0472">Membrane</keyword>
<evidence type="ECO:0000313" key="2">
    <source>
        <dbReference type="EMBL" id="MFC6206661.1"/>
    </source>
</evidence>
<comment type="caution">
    <text evidence="2">The sequence shown here is derived from an EMBL/GenBank/DDBJ whole genome shotgun (WGS) entry which is preliminary data.</text>
</comment>
<feature type="transmembrane region" description="Helical" evidence="1">
    <location>
        <begin position="98"/>
        <end position="121"/>
    </location>
</feature>